<evidence type="ECO:0000313" key="3">
    <source>
        <dbReference type="Proteomes" id="UP000574761"/>
    </source>
</evidence>
<organism evidence="2 3">
    <name type="scientific">Mycoplana azooxidifex</name>
    <dbReference type="NCBI Taxonomy" id="1636188"/>
    <lineage>
        <taxon>Bacteria</taxon>
        <taxon>Pseudomonadati</taxon>
        <taxon>Pseudomonadota</taxon>
        <taxon>Alphaproteobacteria</taxon>
        <taxon>Hyphomicrobiales</taxon>
        <taxon>Rhizobiaceae</taxon>
        <taxon>Mycoplana</taxon>
    </lineage>
</organism>
<comment type="caution">
    <text evidence="2">The sequence shown here is derived from an EMBL/GenBank/DDBJ whole genome shotgun (WGS) entry which is preliminary data.</text>
</comment>
<reference evidence="2 3" key="1">
    <citation type="submission" date="2020-08" db="EMBL/GenBank/DDBJ databases">
        <title>Genomic Encyclopedia of Type Strains, Phase IV (KMG-IV): sequencing the most valuable type-strain genomes for metagenomic binning, comparative biology and taxonomic classification.</title>
        <authorList>
            <person name="Goeker M."/>
        </authorList>
    </citation>
    <scope>NUCLEOTIDE SEQUENCE [LARGE SCALE GENOMIC DNA]</scope>
    <source>
        <strain evidence="2 3">DSM 100211</strain>
    </source>
</reference>
<protein>
    <submittedName>
        <fullName evidence="2">5-methylcytosine-specific restriction protein A</fullName>
        <ecNumber evidence="2">3.1.21.-</ecNumber>
    </submittedName>
</protein>
<feature type="region of interest" description="Disordered" evidence="1">
    <location>
        <begin position="97"/>
        <end position="119"/>
    </location>
</feature>
<sequence length="119" mass="13301">MKPGARSNHPQEQFHLAMLSLYAACAKLGFRPVLFRRYVILNCGVAAAKELVFKPGTTGLERLIDLGKTEISMEATMLRSEFQPLFAPGELKEARERLASANRTRSRGRLTAQPTERRG</sequence>
<evidence type="ECO:0000313" key="2">
    <source>
        <dbReference type="EMBL" id="MBB3977398.1"/>
    </source>
</evidence>
<dbReference type="GO" id="GO:0016787">
    <property type="term" value="F:hydrolase activity"/>
    <property type="evidence" value="ECO:0007669"/>
    <property type="project" value="UniProtKB-KW"/>
</dbReference>
<keyword evidence="3" id="KW-1185">Reference proteome</keyword>
<proteinExistence type="predicted"/>
<dbReference type="Proteomes" id="UP000574761">
    <property type="component" value="Unassembled WGS sequence"/>
</dbReference>
<dbReference type="EMBL" id="JACIEE010000005">
    <property type="protein sequence ID" value="MBB3977398.1"/>
    <property type="molecule type" value="Genomic_DNA"/>
</dbReference>
<dbReference type="EC" id="3.1.21.-" evidence="2"/>
<dbReference type="RefSeq" id="WP_183804771.1">
    <property type="nucleotide sequence ID" value="NZ_JACIEE010000005.1"/>
</dbReference>
<gene>
    <name evidence="2" type="ORF">GGQ64_002604</name>
</gene>
<name>A0A7W6DCQ2_9HYPH</name>
<evidence type="ECO:0000256" key="1">
    <source>
        <dbReference type="SAM" id="MobiDB-lite"/>
    </source>
</evidence>
<dbReference type="AlphaFoldDB" id="A0A7W6DCQ2"/>
<keyword evidence="2" id="KW-0378">Hydrolase</keyword>
<accession>A0A7W6DCQ2</accession>